<dbReference type="InterPro" id="IPR036691">
    <property type="entry name" value="Endo/exonu/phosph_ase_sf"/>
</dbReference>
<dbReference type="Pfam" id="PF14529">
    <property type="entry name" value="Exo_endo_phos_2"/>
    <property type="match status" value="1"/>
</dbReference>
<keyword evidence="2" id="KW-0255">Endonuclease</keyword>
<accession>A0AAD7NNB4</accession>
<feature type="domain" description="Endonuclease/exonuclease/phosphatase" evidence="1">
    <location>
        <begin position="127"/>
        <end position="247"/>
    </location>
</feature>
<proteinExistence type="predicted"/>
<dbReference type="AlphaFoldDB" id="A0AAD7NNB4"/>
<keyword evidence="3" id="KW-1185">Reference proteome</keyword>
<dbReference type="GO" id="GO:0004519">
    <property type="term" value="F:endonuclease activity"/>
    <property type="evidence" value="ECO:0007669"/>
    <property type="project" value="UniProtKB-KW"/>
</dbReference>
<comment type="caution">
    <text evidence="2">The sequence shown here is derived from an EMBL/GenBank/DDBJ whole genome shotgun (WGS) entry which is preliminary data.</text>
</comment>
<dbReference type="InterPro" id="IPR005135">
    <property type="entry name" value="Endo/exonuclease/phosphatase"/>
</dbReference>
<evidence type="ECO:0000313" key="2">
    <source>
        <dbReference type="EMBL" id="KAJ7767920.1"/>
    </source>
</evidence>
<dbReference type="EMBL" id="JARJLG010000029">
    <property type="protein sequence ID" value="KAJ7767920.1"/>
    <property type="molecule type" value="Genomic_DNA"/>
</dbReference>
<keyword evidence="2" id="KW-0540">Nuclease</keyword>
<evidence type="ECO:0000313" key="3">
    <source>
        <dbReference type="Proteomes" id="UP001215280"/>
    </source>
</evidence>
<dbReference type="Proteomes" id="UP001215280">
    <property type="component" value="Unassembled WGS sequence"/>
</dbReference>
<protein>
    <submittedName>
        <fullName evidence="2">Endonuclease/exonuclease/phosphatase</fullName>
    </submittedName>
</protein>
<keyword evidence="2" id="KW-0378">Hydrolase</keyword>
<reference evidence="2" key="1">
    <citation type="submission" date="2023-03" db="EMBL/GenBank/DDBJ databases">
        <title>Massive genome expansion in bonnet fungi (Mycena s.s.) driven by repeated elements and novel gene families across ecological guilds.</title>
        <authorList>
            <consortium name="Lawrence Berkeley National Laboratory"/>
            <person name="Harder C.B."/>
            <person name="Miyauchi S."/>
            <person name="Viragh M."/>
            <person name="Kuo A."/>
            <person name="Thoen E."/>
            <person name="Andreopoulos B."/>
            <person name="Lu D."/>
            <person name="Skrede I."/>
            <person name="Drula E."/>
            <person name="Henrissat B."/>
            <person name="Morin E."/>
            <person name="Kohler A."/>
            <person name="Barry K."/>
            <person name="LaButti K."/>
            <person name="Morin E."/>
            <person name="Salamov A."/>
            <person name="Lipzen A."/>
            <person name="Mereny Z."/>
            <person name="Hegedus B."/>
            <person name="Baldrian P."/>
            <person name="Stursova M."/>
            <person name="Weitz H."/>
            <person name="Taylor A."/>
            <person name="Grigoriev I.V."/>
            <person name="Nagy L.G."/>
            <person name="Martin F."/>
            <person name="Kauserud H."/>
        </authorList>
    </citation>
    <scope>NUCLEOTIDE SEQUENCE</scope>
    <source>
        <strain evidence="2">CBHHK188m</strain>
    </source>
</reference>
<sequence>MNDHTRPAPFTKPIRTGQLNINRKGFATHALLNHCIKKFDIIFLQEPSWATTGTDGTGNPIIGPIGHAGWTPVLPIPSIPGDSPPPRVMAYYKTRPDFTVTLRSNIAQDLDIQVIDVSQPGIPTTTYVNVYNDSRQRVPATEQLRALTLPDDHPVILLGDWNLHHELWSLYGIKGNARANRFVEWITDKGYSILNQKGEVTYIPHDKKRSPSVIDLTFVNVAAINHDAVKDWTIDASMSYGSDHKGVRWSTDYGRTEIDNITGIQYNLKDVKPEDWCVAFQETLELHRPEINAIMANDAVSNEALENAASAITKVMQEVTAKVAKERRPNANAKPWWNDELKAAAENLGKAQSEQSEYKIGTGSRSRTLRAKVKKAANFFKRLCKATKAKCAIRKLEEAQTEDIWGFRKWSKGIRN</sequence>
<name>A0AAD7NNB4_9AGAR</name>
<dbReference type="Gene3D" id="3.60.10.10">
    <property type="entry name" value="Endonuclease/exonuclease/phosphatase"/>
    <property type="match status" value="1"/>
</dbReference>
<gene>
    <name evidence="2" type="ORF">DFH07DRAFT_915496</name>
</gene>
<evidence type="ECO:0000259" key="1">
    <source>
        <dbReference type="Pfam" id="PF14529"/>
    </source>
</evidence>
<organism evidence="2 3">
    <name type="scientific">Mycena maculata</name>
    <dbReference type="NCBI Taxonomy" id="230809"/>
    <lineage>
        <taxon>Eukaryota</taxon>
        <taxon>Fungi</taxon>
        <taxon>Dikarya</taxon>
        <taxon>Basidiomycota</taxon>
        <taxon>Agaricomycotina</taxon>
        <taxon>Agaricomycetes</taxon>
        <taxon>Agaricomycetidae</taxon>
        <taxon>Agaricales</taxon>
        <taxon>Marasmiineae</taxon>
        <taxon>Mycenaceae</taxon>
        <taxon>Mycena</taxon>
    </lineage>
</organism>
<dbReference type="SUPFAM" id="SSF56219">
    <property type="entry name" value="DNase I-like"/>
    <property type="match status" value="1"/>
</dbReference>